<keyword evidence="2" id="KW-0227">DNA damage</keyword>
<dbReference type="PANTHER" id="PTHR12132">
    <property type="entry name" value="DNA REPAIR AND RECOMBINATION PROTEIN RAD52, RAD59"/>
    <property type="match status" value="1"/>
</dbReference>
<evidence type="ECO:0000313" key="8">
    <source>
        <dbReference type="Proteomes" id="UP000572817"/>
    </source>
</evidence>
<feature type="compositionally biased region" description="Basic and acidic residues" evidence="6">
    <location>
        <begin position="197"/>
        <end position="214"/>
    </location>
</feature>
<accession>A0A8H4J6W9</accession>
<feature type="compositionally biased region" description="Polar residues" evidence="6">
    <location>
        <begin position="365"/>
        <end position="378"/>
    </location>
</feature>
<feature type="compositionally biased region" description="Low complexity" evidence="6">
    <location>
        <begin position="448"/>
        <end position="469"/>
    </location>
</feature>
<proteinExistence type="inferred from homology"/>
<feature type="compositionally biased region" description="Basic and acidic residues" evidence="6">
    <location>
        <begin position="421"/>
        <end position="446"/>
    </location>
</feature>
<keyword evidence="8" id="KW-1185">Reference proteome</keyword>
<dbReference type="GO" id="GO:0006312">
    <property type="term" value="P:mitotic recombination"/>
    <property type="evidence" value="ECO:0007669"/>
    <property type="project" value="TreeGrafter"/>
</dbReference>
<name>A0A8H4J6W9_9PEZI</name>
<evidence type="ECO:0000256" key="3">
    <source>
        <dbReference type="ARBA" id="ARBA00023172"/>
    </source>
</evidence>
<feature type="compositionally biased region" description="Polar residues" evidence="6">
    <location>
        <begin position="286"/>
        <end position="301"/>
    </location>
</feature>
<sequence length="545" mass="59143">MPRPGDQYRGIANPFDEEKPRISEWTAQEIATLQSRLDKQLGPEFISSRKGPQGRMLYYLPAEKAINLANEVFGFNGWSSSIRDTTIDFVDQSQSSGKVSLGLSVIIRVTLRDGTYHEDIGYGHIENCTGKAAAFEKAKKEAATDALKRALRTFGNVLGNCLYDKNYEAKISKMKVAPTKWNPDNLHRHADYAMKAEKPELMDTDQKPAVEQRPTRNPSLQTAVSNGTEFEDEFGGNLFEGMDFDRTDGNDDSSYESMLLENSGTKPEHAGPSHQRSQHHLARVQSMPSIRPTNGMPSGPQQRPPVNGRPVANTSMNAPPRPEGPVQRVQTPSADQHEPAKTDQAVAPPANPAQASSREDGLTPPVTSETSGPDSSNQAHHHQQGFQNAPVRFVTGRAAELLLKAEAAKRAPDQAPPAFNPHKESPSLRRTNGVDHRTSAPVKRLDIAANQTQTNGTTNGNANGTTAAALGARPNFVNPQADTNRRIGMPNAGQSPYANRQSYKPPVLKRPADVPARPALADMTNVPGDGPSDGADSKKPRVGES</sequence>
<dbReference type="InterPro" id="IPR041247">
    <property type="entry name" value="Rad52_fam"/>
</dbReference>
<dbReference type="InterPro" id="IPR042525">
    <property type="entry name" value="Rad52_Rad59_Rad22_sf"/>
</dbReference>
<dbReference type="InterPro" id="IPR004585">
    <property type="entry name" value="DNA_recomb/repair_Rad52"/>
</dbReference>
<dbReference type="InterPro" id="IPR007232">
    <property type="entry name" value="Rad52_Rad59_Rad22"/>
</dbReference>
<dbReference type="FunFam" id="3.30.390.80:FF:000001">
    <property type="entry name" value="DNA repair protein RAD52 homolog"/>
    <property type="match status" value="1"/>
</dbReference>
<dbReference type="GO" id="GO:0005634">
    <property type="term" value="C:nucleus"/>
    <property type="evidence" value="ECO:0007669"/>
    <property type="project" value="InterPro"/>
</dbReference>
<reference evidence="7" key="1">
    <citation type="submission" date="2020-04" db="EMBL/GenBank/DDBJ databases">
        <title>Genome Assembly and Annotation of Botryosphaeria dothidea sdau 11-99, a Latent Pathogen of Apple Fruit Ring Rot in China.</title>
        <authorList>
            <person name="Yu C."/>
            <person name="Diao Y."/>
            <person name="Lu Q."/>
            <person name="Zhao J."/>
            <person name="Cui S."/>
            <person name="Peng C."/>
            <person name="He B."/>
            <person name="Liu H."/>
        </authorList>
    </citation>
    <scope>NUCLEOTIDE SEQUENCE [LARGE SCALE GENOMIC DNA]</scope>
    <source>
        <strain evidence="7">Sdau11-99</strain>
    </source>
</reference>
<dbReference type="OrthoDB" id="206565at2759"/>
<evidence type="ECO:0000256" key="1">
    <source>
        <dbReference type="ARBA" id="ARBA00006638"/>
    </source>
</evidence>
<dbReference type="GO" id="GO:0000730">
    <property type="term" value="P:DNA recombinase assembly"/>
    <property type="evidence" value="ECO:0007669"/>
    <property type="project" value="InterPro"/>
</dbReference>
<feature type="compositionally biased region" description="Polar residues" evidence="6">
    <location>
        <begin position="215"/>
        <end position="228"/>
    </location>
</feature>
<dbReference type="GO" id="GO:0003697">
    <property type="term" value="F:single-stranded DNA binding"/>
    <property type="evidence" value="ECO:0007669"/>
    <property type="project" value="UniProtKB-ARBA"/>
</dbReference>
<evidence type="ECO:0000256" key="6">
    <source>
        <dbReference type="SAM" id="MobiDB-lite"/>
    </source>
</evidence>
<dbReference type="SUPFAM" id="SSF54768">
    <property type="entry name" value="dsRNA-binding domain-like"/>
    <property type="match status" value="1"/>
</dbReference>
<feature type="compositionally biased region" description="Polar residues" evidence="6">
    <location>
        <begin position="492"/>
        <end position="502"/>
    </location>
</feature>
<dbReference type="EMBL" id="WWBZ02000001">
    <property type="protein sequence ID" value="KAF4314235.1"/>
    <property type="molecule type" value="Genomic_DNA"/>
</dbReference>
<dbReference type="NCBIfam" id="TIGR00607">
    <property type="entry name" value="rad52"/>
    <property type="match status" value="1"/>
</dbReference>
<feature type="region of interest" description="Disordered" evidence="6">
    <location>
        <begin position="408"/>
        <end position="545"/>
    </location>
</feature>
<organism evidence="7 8">
    <name type="scientific">Botryosphaeria dothidea</name>
    <dbReference type="NCBI Taxonomy" id="55169"/>
    <lineage>
        <taxon>Eukaryota</taxon>
        <taxon>Fungi</taxon>
        <taxon>Dikarya</taxon>
        <taxon>Ascomycota</taxon>
        <taxon>Pezizomycotina</taxon>
        <taxon>Dothideomycetes</taxon>
        <taxon>Dothideomycetes incertae sedis</taxon>
        <taxon>Botryosphaeriales</taxon>
        <taxon>Botryosphaeriaceae</taxon>
        <taxon>Botryosphaeria</taxon>
    </lineage>
</organism>
<dbReference type="PANTHER" id="PTHR12132:SF1">
    <property type="entry name" value="DNA REPAIR PROTEIN RAD52 HOMOLOG"/>
    <property type="match status" value="1"/>
</dbReference>
<feature type="compositionally biased region" description="Basic and acidic residues" evidence="6">
    <location>
        <begin position="535"/>
        <end position="545"/>
    </location>
</feature>
<evidence type="ECO:0000256" key="2">
    <source>
        <dbReference type="ARBA" id="ARBA00022763"/>
    </source>
</evidence>
<evidence type="ECO:0000313" key="7">
    <source>
        <dbReference type="EMBL" id="KAF4314235.1"/>
    </source>
</evidence>
<keyword evidence="4" id="KW-0234">DNA repair</keyword>
<feature type="compositionally biased region" description="Low complexity" evidence="6">
    <location>
        <begin position="344"/>
        <end position="355"/>
    </location>
</feature>
<evidence type="ECO:0000256" key="4">
    <source>
        <dbReference type="ARBA" id="ARBA00023204"/>
    </source>
</evidence>
<gene>
    <name evidence="7" type="ORF">GTA08_BOTSDO00281</name>
</gene>
<dbReference type="AlphaFoldDB" id="A0A8H4J6W9"/>
<keyword evidence="3" id="KW-0233">DNA recombination</keyword>
<dbReference type="Pfam" id="PF04098">
    <property type="entry name" value="Rad52_Rad22"/>
    <property type="match status" value="1"/>
</dbReference>
<dbReference type="GO" id="GO:0045002">
    <property type="term" value="P:double-strand break repair via single-strand annealing"/>
    <property type="evidence" value="ECO:0007669"/>
    <property type="project" value="InterPro"/>
</dbReference>
<comment type="similarity">
    <text evidence="1">Belongs to the RAD52 family.</text>
</comment>
<feature type="region of interest" description="Disordered" evidence="6">
    <location>
        <begin position="197"/>
        <end position="387"/>
    </location>
</feature>
<protein>
    <recommendedName>
        <fullName evidence="5">RAD52 homolog</fullName>
    </recommendedName>
</protein>
<dbReference type="Proteomes" id="UP000572817">
    <property type="component" value="Unassembled WGS sequence"/>
</dbReference>
<comment type="caution">
    <text evidence="7">The sequence shown here is derived from an EMBL/GenBank/DDBJ whole genome shotgun (WGS) entry which is preliminary data.</text>
</comment>
<evidence type="ECO:0000256" key="5">
    <source>
        <dbReference type="ARBA" id="ARBA00077224"/>
    </source>
</evidence>
<dbReference type="Gene3D" id="3.30.390.80">
    <property type="entry name" value="DNA repair protein Rad52/59/22"/>
    <property type="match status" value="1"/>
</dbReference>